<protein>
    <recommendedName>
        <fullName evidence="3 9">Flagellar biosynthetic protein FliR</fullName>
    </recommendedName>
</protein>
<evidence type="ECO:0000256" key="6">
    <source>
        <dbReference type="ARBA" id="ARBA00022989"/>
    </source>
</evidence>
<feature type="transmembrane region" description="Helical" evidence="10">
    <location>
        <begin position="35"/>
        <end position="53"/>
    </location>
</feature>
<evidence type="ECO:0000256" key="2">
    <source>
        <dbReference type="ARBA" id="ARBA00009772"/>
    </source>
</evidence>
<comment type="subcellular location">
    <subcellularLocation>
        <location evidence="10">Cell membrane</location>
        <topology evidence="10">Multi-pass membrane protein</topology>
    </subcellularLocation>
    <subcellularLocation>
        <location evidence="10">Bacterial flagellum basal body</location>
    </subcellularLocation>
</comment>
<evidence type="ECO:0000256" key="1">
    <source>
        <dbReference type="ARBA" id="ARBA00002578"/>
    </source>
</evidence>
<evidence type="ECO:0000313" key="11">
    <source>
        <dbReference type="EMBL" id="MFD1177206.1"/>
    </source>
</evidence>
<dbReference type="InterPro" id="IPR002010">
    <property type="entry name" value="T3SS_IM_R"/>
</dbReference>
<evidence type="ECO:0000256" key="8">
    <source>
        <dbReference type="ARBA" id="ARBA00023143"/>
    </source>
</evidence>
<dbReference type="InterPro" id="IPR006303">
    <property type="entry name" value="FliR"/>
</dbReference>
<comment type="caution">
    <text evidence="11">The sequence shown here is derived from an EMBL/GenBank/DDBJ whole genome shotgun (WGS) entry which is preliminary data.</text>
</comment>
<feature type="transmembrane region" description="Helical" evidence="10">
    <location>
        <begin position="65"/>
        <end position="90"/>
    </location>
</feature>
<reference evidence="12" key="1">
    <citation type="journal article" date="2019" name="Int. J. Syst. Evol. Microbiol.">
        <title>The Global Catalogue of Microorganisms (GCM) 10K type strain sequencing project: providing services to taxonomists for standard genome sequencing and annotation.</title>
        <authorList>
            <consortium name="The Broad Institute Genomics Platform"/>
            <consortium name="The Broad Institute Genome Sequencing Center for Infectious Disease"/>
            <person name="Wu L."/>
            <person name="Ma J."/>
        </authorList>
    </citation>
    <scope>NUCLEOTIDE SEQUENCE [LARGE SCALE GENOMIC DNA]</scope>
    <source>
        <strain evidence="12">CCUG 59189</strain>
    </source>
</reference>
<proteinExistence type="inferred from homology"/>
<keyword evidence="8 10" id="KW-0975">Bacterial flagellum</keyword>
<feature type="transmembrane region" description="Helical" evidence="10">
    <location>
        <begin position="210"/>
        <end position="239"/>
    </location>
</feature>
<dbReference type="PANTHER" id="PTHR30065:SF1">
    <property type="entry name" value="SURFACE PRESENTATION OF ANTIGENS PROTEIN SPAR"/>
    <property type="match status" value="1"/>
</dbReference>
<gene>
    <name evidence="11" type="primary">fliR</name>
    <name evidence="11" type="ORF">ACFQ3W_12995</name>
</gene>
<dbReference type="PRINTS" id="PR00953">
    <property type="entry name" value="TYPE3IMRPROT"/>
</dbReference>
<evidence type="ECO:0000256" key="10">
    <source>
        <dbReference type="RuleBase" id="RU362071"/>
    </source>
</evidence>
<evidence type="ECO:0000256" key="3">
    <source>
        <dbReference type="ARBA" id="ARBA00021717"/>
    </source>
</evidence>
<keyword evidence="5 10" id="KW-0812">Transmembrane</keyword>
<dbReference type="RefSeq" id="WP_379319648.1">
    <property type="nucleotide sequence ID" value="NZ_JBHTLM010000008.1"/>
</dbReference>
<sequence>MEIFLQGFSVFVLIFCRISSFFVVAPIFSSRTLPTTFKIGLSGIVSFLVLLIIGYNQSVPSDLNYILFMLREVLIGLLMGYVAFLIFAVIQMAGSFIDIQVGFGIANVIDPMTGASAPVLGNLKYIVATLVFLSINGHHYLLDAIIRSFNWIPLSNKLFEKIYGGDLSGFLIRTFSQSFLLAFQMAAPIIVALFVTDLALGFLARTAPQFNIFVIGIPVKIIVGLLVLLILVPTFVYAFQSLFQVLFNSLHDLLSTIGQRPK</sequence>
<dbReference type="PANTHER" id="PTHR30065">
    <property type="entry name" value="FLAGELLAR BIOSYNTHETIC PROTEIN FLIR"/>
    <property type="match status" value="1"/>
</dbReference>
<feature type="transmembrane region" description="Helical" evidence="10">
    <location>
        <begin position="6"/>
        <end position="28"/>
    </location>
</feature>
<keyword evidence="11" id="KW-0969">Cilium</keyword>
<keyword evidence="11" id="KW-0282">Flagellum</keyword>
<dbReference type="EMBL" id="JBHTLM010000008">
    <property type="protein sequence ID" value="MFD1177206.1"/>
    <property type="molecule type" value="Genomic_DNA"/>
</dbReference>
<keyword evidence="4 10" id="KW-1003">Cell membrane</keyword>
<name>A0ABW3RZA9_9BACL</name>
<organism evidence="11 12">
    <name type="scientific">Paenibacillus puldeungensis</name>
    <dbReference type="NCBI Taxonomy" id="696536"/>
    <lineage>
        <taxon>Bacteria</taxon>
        <taxon>Bacillati</taxon>
        <taxon>Bacillota</taxon>
        <taxon>Bacilli</taxon>
        <taxon>Bacillales</taxon>
        <taxon>Paenibacillaceae</taxon>
        <taxon>Paenibacillus</taxon>
    </lineage>
</organism>
<comment type="function">
    <text evidence="1 10">Role in flagellar biosynthesis.</text>
</comment>
<dbReference type="NCBIfam" id="TIGR01400">
    <property type="entry name" value="fliR"/>
    <property type="match status" value="1"/>
</dbReference>
<keyword evidence="6 10" id="KW-1133">Transmembrane helix</keyword>
<feature type="transmembrane region" description="Helical" evidence="10">
    <location>
        <begin position="179"/>
        <end position="204"/>
    </location>
</feature>
<accession>A0ABW3RZA9</accession>
<comment type="similarity">
    <text evidence="2 10">Belongs to the FliR/MopE/SpaR family.</text>
</comment>
<keyword evidence="7 10" id="KW-0472">Membrane</keyword>
<keyword evidence="12" id="KW-1185">Reference proteome</keyword>
<dbReference type="Pfam" id="PF01311">
    <property type="entry name" value="Bac_export_1"/>
    <property type="match status" value="1"/>
</dbReference>
<keyword evidence="11" id="KW-0966">Cell projection</keyword>
<evidence type="ECO:0000256" key="4">
    <source>
        <dbReference type="ARBA" id="ARBA00022475"/>
    </source>
</evidence>
<dbReference type="Proteomes" id="UP001597262">
    <property type="component" value="Unassembled WGS sequence"/>
</dbReference>
<evidence type="ECO:0000256" key="9">
    <source>
        <dbReference type="NCBIfam" id="TIGR01400"/>
    </source>
</evidence>
<evidence type="ECO:0000256" key="5">
    <source>
        <dbReference type="ARBA" id="ARBA00022692"/>
    </source>
</evidence>
<evidence type="ECO:0000313" key="12">
    <source>
        <dbReference type="Proteomes" id="UP001597262"/>
    </source>
</evidence>
<evidence type="ECO:0000256" key="7">
    <source>
        <dbReference type="ARBA" id="ARBA00023136"/>
    </source>
</evidence>